<reference evidence="1 2" key="1">
    <citation type="submission" date="2023-08" db="EMBL/GenBank/DDBJ databases">
        <title>Oxalobacteraceae gen .nov., isolated from river sludge outside the plant.</title>
        <authorList>
            <person name="Zhao S.Y."/>
        </authorList>
    </citation>
    <scope>NUCLEOTIDE SEQUENCE [LARGE SCALE GENOMIC DNA]</scope>
    <source>
        <strain evidence="1 2">R-40</strain>
    </source>
</reference>
<protein>
    <submittedName>
        <fullName evidence="1">YdeI/OmpD-associated family protein</fullName>
    </submittedName>
</protein>
<name>A0ABU1BP57_9BURK</name>
<dbReference type="Proteomes" id="UP001225596">
    <property type="component" value="Unassembled WGS sequence"/>
</dbReference>
<dbReference type="Pfam" id="PF13376">
    <property type="entry name" value="OmdA"/>
    <property type="match status" value="1"/>
</dbReference>
<dbReference type="RefSeq" id="WP_338436708.1">
    <property type="nucleotide sequence ID" value="NZ_JAUYVH010000005.1"/>
</dbReference>
<organism evidence="1 2">
    <name type="scientific">Keguizhuia sedimenti</name>
    <dbReference type="NCBI Taxonomy" id="3064264"/>
    <lineage>
        <taxon>Bacteria</taxon>
        <taxon>Pseudomonadati</taxon>
        <taxon>Pseudomonadota</taxon>
        <taxon>Betaproteobacteria</taxon>
        <taxon>Burkholderiales</taxon>
        <taxon>Oxalobacteraceae</taxon>
        <taxon>Keguizhuia</taxon>
    </lineage>
</organism>
<sequence length="126" mass="14168">MPVELEPEPDVPADLREALEASPESRTTWNGTTTIARLGWIHWIASAKQEKTRKKRINDACEMLALGEKRVCCFDPSGYYSKAFSTPQIADEYIRMRYKTGLANRLGKFGTAAVFLPKDNCGFQGH</sequence>
<accession>A0ABU1BP57</accession>
<comment type="caution">
    <text evidence="1">The sequence shown here is derived from an EMBL/GenBank/DDBJ whole genome shotgun (WGS) entry which is preliminary data.</text>
</comment>
<dbReference type="EMBL" id="JAUYVH010000005">
    <property type="protein sequence ID" value="MDQ9170771.1"/>
    <property type="molecule type" value="Genomic_DNA"/>
</dbReference>
<evidence type="ECO:0000313" key="2">
    <source>
        <dbReference type="Proteomes" id="UP001225596"/>
    </source>
</evidence>
<proteinExistence type="predicted"/>
<evidence type="ECO:0000313" key="1">
    <source>
        <dbReference type="EMBL" id="MDQ9170771.1"/>
    </source>
</evidence>
<keyword evidence="2" id="KW-1185">Reference proteome</keyword>
<gene>
    <name evidence="1" type="ORF">Q8A64_10155</name>
</gene>